<dbReference type="EMBL" id="GEDV01006596">
    <property type="protein sequence ID" value="JAP81961.1"/>
    <property type="molecule type" value="Transcribed_RNA"/>
</dbReference>
<dbReference type="InterPro" id="IPR029058">
    <property type="entry name" value="AB_hydrolase_fold"/>
</dbReference>
<keyword evidence="2" id="KW-0378">Hydrolase</keyword>
<dbReference type="PANTHER" id="PTHR46331:SF2">
    <property type="entry name" value="VALACYCLOVIR HYDROLASE"/>
    <property type="match status" value="1"/>
</dbReference>
<organism evidence="2">
    <name type="scientific">Rhipicephalus appendiculatus</name>
    <name type="common">Brown ear tick</name>
    <dbReference type="NCBI Taxonomy" id="34631"/>
    <lineage>
        <taxon>Eukaryota</taxon>
        <taxon>Metazoa</taxon>
        <taxon>Ecdysozoa</taxon>
        <taxon>Arthropoda</taxon>
        <taxon>Chelicerata</taxon>
        <taxon>Arachnida</taxon>
        <taxon>Acari</taxon>
        <taxon>Parasitiformes</taxon>
        <taxon>Ixodida</taxon>
        <taxon>Ixodoidea</taxon>
        <taxon>Ixodidae</taxon>
        <taxon>Rhipicephalinae</taxon>
        <taxon>Rhipicephalus</taxon>
        <taxon>Rhipicephalus</taxon>
    </lineage>
</organism>
<dbReference type="SUPFAM" id="SSF53474">
    <property type="entry name" value="alpha/beta-Hydrolases"/>
    <property type="match status" value="1"/>
</dbReference>
<evidence type="ECO:0000313" key="2">
    <source>
        <dbReference type="EMBL" id="JAP81961.1"/>
    </source>
</evidence>
<proteinExistence type="predicted"/>
<dbReference type="Pfam" id="PF00561">
    <property type="entry name" value="Abhydrolase_1"/>
    <property type="match status" value="2"/>
</dbReference>
<dbReference type="PRINTS" id="PR00111">
    <property type="entry name" value="ABHYDROLASE"/>
</dbReference>
<dbReference type="InterPro" id="IPR000073">
    <property type="entry name" value="AB_hydrolase_1"/>
</dbReference>
<sequence>MTTMRPFFAFARARLLGPLLGRQSCSGGFARYSTSLKPALTTKPRICLDVLDYKIHVEIVGDGPRPVVLLPGAIGSTRTDFGPQLDKLNPQLFTIIAWDPPGYGFSRPPERSFPLDFYHRDARVLAEVLHKLGQKQYSLVGWSDGANTGMILAAMYPDRVQKLVAFAGNAYITEHDVQLLEATRDINKWSEKMRASMEALYGTENFRKLWSSYCDIYQDLLLKNHGDVCLNELPLIRCPTLIVQGGKDPLVPMHHALYLLQHIAKAKLYLVPDGKHNLHFKYADQFNKEVTEFLIS</sequence>
<dbReference type="AlphaFoldDB" id="A0A131YVM9"/>
<protein>
    <submittedName>
        <fullName evidence="2">Valacyclovir hydrolase-like protein</fullName>
    </submittedName>
</protein>
<feature type="domain" description="AB hydrolase-1" evidence="1">
    <location>
        <begin position="187"/>
        <end position="280"/>
    </location>
</feature>
<dbReference type="Gene3D" id="3.40.50.1820">
    <property type="entry name" value="alpha/beta hydrolase"/>
    <property type="match status" value="1"/>
</dbReference>
<dbReference type="GO" id="GO:0017171">
    <property type="term" value="F:serine hydrolase activity"/>
    <property type="evidence" value="ECO:0007669"/>
    <property type="project" value="TreeGrafter"/>
</dbReference>
<name>A0A131YVM9_RHIAP</name>
<reference evidence="2" key="1">
    <citation type="journal article" date="2016" name="Ticks Tick Borne Dis.">
        <title>De novo assembly and annotation of the salivary gland transcriptome of Rhipicephalus appendiculatus male and female ticks during blood feeding.</title>
        <authorList>
            <person name="de Castro M.H."/>
            <person name="de Klerk D."/>
            <person name="Pienaar R."/>
            <person name="Latif A.A."/>
            <person name="Rees D.J."/>
            <person name="Mans B.J."/>
        </authorList>
    </citation>
    <scope>NUCLEOTIDE SEQUENCE</scope>
    <source>
        <tissue evidence="2">Salivary glands</tissue>
    </source>
</reference>
<evidence type="ECO:0000259" key="1">
    <source>
        <dbReference type="Pfam" id="PF00561"/>
    </source>
</evidence>
<dbReference type="PANTHER" id="PTHR46331">
    <property type="entry name" value="VALACYCLOVIR HYDROLASE"/>
    <property type="match status" value="1"/>
</dbReference>
<feature type="domain" description="AB hydrolase-1" evidence="1">
    <location>
        <begin position="66"/>
        <end position="174"/>
    </location>
</feature>
<accession>A0A131YVM9</accession>